<feature type="chain" id="PRO_5043845505" evidence="1">
    <location>
        <begin position="19"/>
        <end position="447"/>
    </location>
</feature>
<evidence type="ECO:0000256" key="1">
    <source>
        <dbReference type="SAM" id="SignalP"/>
    </source>
</evidence>
<dbReference type="EMBL" id="JACYTR010000007">
    <property type="protein sequence ID" value="MBD8525139.1"/>
    <property type="molecule type" value="Genomic_DNA"/>
</dbReference>
<feature type="signal peptide" evidence="1">
    <location>
        <begin position="1"/>
        <end position="18"/>
    </location>
</feature>
<proteinExistence type="predicted"/>
<reference evidence="2 3" key="1">
    <citation type="submission" date="2020-09" db="EMBL/GenBank/DDBJ databases">
        <title>Pseudoxanthomonas sp. CAU 1598 isolated from sand of Yaerae Beach.</title>
        <authorList>
            <person name="Kim W."/>
        </authorList>
    </citation>
    <scope>NUCLEOTIDE SEQUENCE [LARGE SCALE GENOMIC DNA]</scope>
    <source>
        <strain evidence="2 3">CAU 1598</strain>
    </source>
</reference>
<accession>A0AAW3ZHY1</accession>
<dbReference type="CDD" id="cd16329">
    <property type="entry name" value="LolA_like"/>
    <property type="match status" value="1"/>
</dbReference>
<evidence type="ECO:0000313" key="3">
    <source>
        <dbReference type="Proteomes" id="UP000613768"/>
    </source>
</evidence>
<dbReference type="Pfam" id="PF07044">
    <property type="entry name" value="DUF1329"/>
    <property type="match status" value="1"/>
</dbReference>
<protein>
    <submittedName>
        <fullName evidence="2">DUF1329 domain-containing protein</fullName>
    </submittedName>
</protein>
<dbReference type="Gene3D" id="2.50.20.10">
    <property type="entry name" value="Lipoprotein localisation LolA/LolB/LppX"/>
    <property type="match status" value="1"/>
</dbReference>
<organism evidence="2 3">
    <name type="scientific">Pseudomarimonas arenosa</name>
    <dbReference type="NCBI Taxonomy" id="2774145"/>
    <lineage>
        <taxon>Bacteria</taxon>
        <taxon>Pseudomonadati</taxon>
        <taxon>Pseudomonadota</taxon>
        <taxon>Gammaproteobacteria</taxon>
        <taxon>Lysobacterales</taxon>
        <taxon>Lysobacteraceae</taxon>
        <taxon>Pseudomarimonas</taxon>
    </lineage>
</organism>
<dbReference type="Proteomes" id="UP000613768">
    <property type="component" value="Unassembled WGS sequence"/>
</dbReference>
<dbReference type="InterPro" id="IPR010752">
    <property type="entry name" value="DUF1329"/>
</dbReference>
<name>A0AAW3ZHY1_9GAMM</name>
<evidence type="ECO:0000313" key="2">
    <source>
        <dbReference type="EMBL" id="MBD8525139.1"/>
    </source>
</evidence>
<gene>
    <name evidence="2" type="ORF">IFO71_05230</name>
</gene>
<keyword evidence="3" id="KW-1185">Reference proteome</keyword>
<keyword evidence="1" id="KW-0732">Signal</keyword>
<sequence>MKSLALIAGLAFGSSAFAAVSADQAKRLGNELTPVGAEKAGNAAGTIPAWTGGITTPPQGYKVGEHHRDPFAADRSSLSITPQNYKQHADKLTEGQKAMFAKYPTFKMNVYPTRRSASFPKRTYEYTIKNATTAKLEANGDGVTDAAEGLPFPIPQNGYEAIWNHKLKYKGVAAARWANQAAPTASGQYNLVRIREELLGLYYKPGNTIKDTNNILVYFYQVVESPARLAGQVLLVHESLNQIKQPRQAWIYNPGQRRVRRAPNVAYDNPGTASDGLRTNDMTDMFNGAMDRFDWELVGKKEMYVPYNSYKAHSDQTKVEDLLKPGHINPDLLRYELHRVWVVEAKLKKGKRHINSRRTFYLDEDSWQILVIDHYDGQGRMWRYSEAPSINFYEVPVFWSTMENHHDLQSGRYIATGLDNQEPMYDFSFQTNPENFSPQALRKRGVR</sequence>
<dbReference type="AlphaFoldDB" id="A0AAW3ZHY1"/>
<comment type="caution">
    <text evidence="2">The sequence shown here is derived from an EMBL/GenBank/DDBJ whole genome shotgun (WGS) entry which is preliminary data.</text>
</comment>